<feature type="binding site" evidence="6">
    <location>
        <position position="237"/>
    </location>
    <ligand>
        <name>Zn(2+)</name>
        <dbReference type="ChEBI" id="CHEBI:29105"/>
    </ligand>
</feature>
<proteinExistence type="predicted"/>
<evidence type="ECO:0000256" key="6">
    <source>
        <dbReference type="PROSITE-ProRule" id="PRU00333"/>
    </source>
</evidence>
<dbReference type="Proteomes" id="UP000050546">
    <property type="component" value="Unassembled WGS sequence"/>
</dbReference>
<reference evidence="8 9" key="1">
    <citation type="journal article" date="2016" name="Plant Pathol.">
        <title>Genetic characterization of strains named as Xanthomonas axonopodis pv. dieffenbachiae leads to a taxonomic revision of the X. axonopodis species complex.</title>
        <authorList>
            <person name="Constantin E.C."/>
            <person name="Cleenwerck I."/>
            <person name="Maes M."/>
            <person name="Baeyen S."/>
            <person name="Van Malderghem C."/>
            <person name="De Vos P."/>
            <person name="Cottyn B."/>
        </authorList>
    </citation>
    <scope>NUCLEOTIDE SEQUENCE [LARGE SCALE GENOMIC DNA]</scope>
    <source>
        <strain evidence="8 9">LMG 25940</strain>
    </source>
</reference>
<dbReference type="GO" id="GO:0008898">
    <property type="term" value="F:S-adenosylmethionine-homocysteine S-methyltransferase activity"/>
    <property type="evidence" value="ECO:0007669"/>
    <property type="project" value="TreeGrafter"/>
</dbReference>
<keyword evidence="4 6" id="KW-0862">Zinc</keyword>
<dbReference type="Pfam" id="PF02574">
    <property type="entry name" value="S-methyl_trans"/>
    <property type="match status" value="1"/>
</dbReference>
<dbReference type="PROSITE" id="PS50970">
    <property type="entry name" value="HCY"/>
    <property type="match status" value="1"/>
</dbReference>
<dbReference type="InterPro" id="IPR017226">
    <property type="entry name" value="BHMT-like"/>
</dbReference>
<dbReference type="InterPro" id="IPR036589">
    <property type="entry name" value="HCY_dom_sf"/>
</dbReference>
<feature type="domain" description="Hcy-binding" evidence="7">
    <location>
        <begin position="12"/>
        <end position="318"/>
    </location>
</feature>
<protein>
    <recommendedName>
        <fullName evidence="5">S-methylmethionine:homocysteine methyltransferase</fullName>
    </recommendedName>
</protein>
<feature type="binding site" evidence="6">
    <location>
        <position position="304"/>
    </location>
    <ligand>
        <name>Zn(2+)</name>
        <dbReference type="ChEBI" id="CHEBI:29105"/>
    </ligand>
</feature>
<evidence type="ECO:0000256" key="2">
    <source>
        <dbReference type="ARBA" id="ARBA00022679"/>
    </source>
</evidence>
<comment type="cofactor">
    <cofactor evidence="6">
        <name>Zn(2+)</name>
        <dbReference type="ChEBI" id="CHEBI:29105"/>
    </cofactor>
</comment>
<keyword evidence="1 6" id="KW-0489">Methyltransferase</keyword>
<dbReference type="InterPro" id="IPR051486">
    <property type="entry name" value="Hcy_S-methyltransferase"/>
</dbReference>
<sequence length="321" mass="34289">MTILPRQPRANAPFSQVLQHDGYVVLDGALATELEQRGCDLNDALWSARVLMEQPELIYQVHRDYFAAGAQCAITASYQATPLGFAARGLDLAQSQALIARSVHLAAQARADHLQLQPDAAPLWVAGSVGPYGAYLADGSEYRGDYVLPIEHLMDFHRPRIAALAEAGVDLLACETLPSASEIVALRQLLQHEFPQLHAWFSFTLRDAAHLSDGTPLAQVVPALDACAQAIAVGINCIALDQASAALHSLAALTALPLVVYPNSGEHYDASDKRWHAGHAAALTLADQHAHWLAAGARLIGGCCRTAPRDIAALAAARARD</sequence>
<dbReference type="Gene3D" id="3.20.20.330">
    <property type="entry name" value="Homocysteine-binding-like domain"/>
    <property type="match status" value="1"/>
</dbReference>
<dbReference type="AlphaFoldDB" id="A0A1V9H3H9"/>
<keyword evidence="2 6" id="KW-0808">Transferase</keyword>
<dbReference type="FunFam" id="3.20.20.330:FF:000002">
    <property type="entry name" value="Homocysteine S-methyltransferase"/>
    <property type="match status" value="1"/>
</dbReference>
<dbReference type="GO" id="GO:0033528">
    <property type="term" value="P:S-methylmethionine cycle"/>
    <property type="evidence" value="ECO:0007669"/>
    <property type="project" value="TreeGrafter"/>
</dbReference>
<dbReference type="EMBL" id="JPYI02000081">
    <property type="protein sequence ID" value="OQP77459.1"/>
    <property type="molecule type" value="Genomic_DNA"/>
</dbReference>
<organism evidence="8 9">
    <name type="scientific">Xanthomonas phaseoli pv. dieffenbachiae</name>
    <dbReference type="NCBI Taxonomy" id="92828"/>
    <lineage>
        <taxon>Bacteria</taxon>
        <taxon>Pseudomonadati</taxon>
        <taxon>Pseudomonadota</taxon>
        <taxon>Gammaproteobacteria</taxon>
        <taxon>Lysobacterales</taxon>
        <taxon>Lysobacteraceae</taxon>
        <taxon>Xanthomonas</taxon>
    </lineage>
</organism>
<dbReference type="STRING" id="1437877.GCA_001564415_03600"/>
<keyword evidence="3 6" id="KW-0479">Metal-binding</keyword>
<evidence type="ECO:0000256" key="4">
    <source>
        <dbReference type="ARBA" id="ARBA00022833"/>
    </source>
</evidence>
<name>A0A1V9H3H9_9XANT</name>
<feature type="binding site" evidence="6">
    <location>
        <position position="303"/>
    </location>
    <ligand>
        <name>Zn(2+)</name>
        <dbReference type="ChEBI" id="CHEBI:29105"/>
    </ligand>
</feature>
<evidence type="ECO:0000256" key="5">
    <source>
        <dbReference type="ARBA" id="ARBA00076752"/>
    </source>
</evidence>
<dbReference type="GO" id="GO:0009086">
    <property type="term" value="P:methionine biosynthetic process"/>
    <property type="evidence" value="ECO:0007669"/>
    <property type="project" value="InterPro"/>
</dbReference>
<evidence type="ECO:0000259" key="7">
    <source>
        <dbReference type="PROSITE" id="PS50970"/>
    </source>
</evidence>
<dbReference type="PANTHER" id="PTHR46015:SF1">
    <property type="entry name" value="HOMOCYSTEINE S-METHYLTRANSFERASE-LIKE ISOFORM 1"/>
    <property type="match status" value="1"/>
</dbReference>
<dbReference type="GO" id="GO:0032259">
    <property type="term" value="P:methylation"/>
    <property type="evidence" value="ECO:0007669"/>
    <property type="project" value="UniProtKB-KW"/>
</dbReference>
<gene>
    <name evidence="8" type="ORF">IM53_014150</name>
</gene>
<dbReference type="GO" id="GO:0008270">
    <property type="term" value="F:zinc ion binding"/>
    <property type="evidence" value="ECO:0007669"/>
    <property type="project" value="InterPro"/>
</dbReference>
<accession>A0A1V9H3H9</accession>
<dbReference type="NCBIfam" id="NF007020">
    <property type="entry name" value="PRK09485.1"/>
    <property type="match status" value="1"/>
</dbReference>
<dbReference type="InterPro" id="IPR003726">
    <property type="entry name" value="HCY_dom"/>
</dbReference>
<dbReference type="PANTHER" id="PTHR46015">
    <property type="entry name" value="ZGC:172121"/>
    <property type="match status" value="1"/>
</dbReference>
<dbReference type="RefSeq" id="WP_057679317.1">
    <property type="nucleotide sequence ID" value="NZ_CP041382.1"/>
</dbReference>
<evidence type="ECO:0000313" key="9">
    <source>
        <dbReference type="Proteomes" id="UP000050546"/>
    </source>
</evidence>
<evidence type="ECO:0000313" key="8">
    <source>
        <dbReference type="EMBL" id="OQP77459.1"/>
    </source>
</evidence>
<dbReference type="PIRSF" id="PIRSF037505">
    <property type="entry name" value="Betaine_HMT"/>
    <property type="match status" value="1"/>
</dbReference>
<evidence type="ECO:0000256" key="1">
    <source>
        <dbReference type="ARBA" id="ARBA00022603"/>
    </source>
</evidence>
<reference evidence="8 9" key="2">
    <citation type="journal article" date="2017" name="Plant Pathol.">
        <title>Pathogenicity and virulence gene content of Xanthomonas strains infecting Araceae, formerly known as Xanthomonas axonopodis pv. dieffenbachiae.</title>
        <authorList>
            <person name="Constantin E.C."/>
            <person name="Haegeman A."/>
            <person name="Van Vaerenbergh J."/>
            <person name="Baeyen S."/>
            <person name="Van Malderghem C."/>
            <person name="Maes M."/>
            <person name="Cottyn B."/>
        </authorList>
    </citation>
    <scope>NUCLEOTIDE SEQUENCE [LARGE SCALE GENOMIC DNA]</scope>
    <source>
        <strain evidence="8 9">LMG 25940</strain>
    </source>
</reference>
<comment type="caution">
    <text evidence="8">The sequence shown here is derived from an EMBL/GenBank/DDBJ whole genome shotgun (WGS) entry which is preliminary data.</text>
</comment>
<dbReference type="SUPFAM" id="SSF82282">
    <property type="entry name" value="Homocysteine S-methyltransferase"/>
    <property type="match status" value="1"/>
</dbReference>
<evidence type="ECO:0000256" key="3">
    <source>
        <dbReference type="ARBA" id="ARBA00022723"/>
    </source>
</evidence>